<name>A0A8S1LIE2_9CILI</name>
<evidence type="ECO:0000256" key="1">
    <source>
        <dbReference type="SAM" id="Coils"/>
    </source>
</evidence>
<protein>
    <recommendedName>
        <fullName evidence="3">PB1 domain-containing protein</fullName>
    </recommendedName>
</protein>
<evidence type="ECO:0000256" key="2">
    <source>
        <dbReference type="SAM" id="MobiDB-lite"/>
    </source>
</evidence>
<feature type="region of interest" description="Disordered" evidence="2">
    <location>
        <begin position="330"/>
        <end position="368"/>
    </location>
</feature>
<feature type="domain" description="PB1" evidence="3">
    <location>
        <begin position="1"/>
        <end position="75"/>
    </location>
</feature>
<sequence>MNILAKYNVYEKTLENIVTYKDLRKSIKQSFKFILKHNFTIYYFDEDNDKITISNQEDLDVIQGTEKLEIFVSEIDNSSELSDDSFQKLDKSVKETVNYFRKLSNGQVINESNSPNIILNKEKQEMEIEKPKAKDPNNQQDLEEQRQKVIKEINSTIDHLRSQIQKIENAEAEKQLNEKLQKLQKPKFNQVSLAKELSELELIKQIENSENNLINLNKIEREELKRNYNILLKQVQKIFSDRLKQQSAFIVENKDYVKTEQKIQQKINKTKQKIQRQLKQYNELLNQYQKKLSQIENKKFNLEKIDYMNIQQLENFLDNQMKQEIKCKKQKQQENKQKKEQIINLENSTHEKENQIQIDENENSFEIN</sequence>
<dbReference type="InterPro" id="IPR000270">
    <property type="entry name" value="PB1_dom"/>
</dbReference>
<gene>
    <name evidence="4" type="ORF">PSON_ATCC_30995.1.T0230140</name>
</gene>
<dbReference type="InterPro" id="IPR053793">
    <property type="entry name" value="PB1-like"/>
</dbReference>
<dbReference type="PROSITE" id="PS51745">
    <property type="entry name" value="PB1"/>
    <property type="match status" value="1"/>
</dbReference>
<dbReference type="Proteomes" id="UP000692954">
    <property type="component" value="Unassembled WGS sequence"/>
</dbReference>
<reference evidence="4" key="1">
    <citation type="submission" date="2021-01" db="EMBL/GenBank/DDBJ databases">
        <authorList>
            <consortium name="Genoscope - CEA"/>
            <person name="William W."/>
        </authorList>
    </citation>
    <scope>NUCLEOTIDE SEQUENCE</scope>
</reference>
<dbReference type="EMBL" id="CAJJDN010000023">
    <property type="protein sequence ID" value="CAD8067637.1"/>
    <property type="molecule type" value="Genomic_DNA"/>
</dbReference>
<keyword evidence="5" id="KW-1185">Reference proteome</keyword>
<keyword evidence="1" id="KW-0175">Coiled coil</keyword>
<accession>A0A8S1LIE2</accession>
<organism evidence="4 5">
    <name type="scientific">Paramecium sonneborni</name>
    <dbReference type="NCBI Taxonomy" id="65129"/>
    <lineage>
        <taxon>Eukaryota</taxon>
        <taxon>Sar</taxon>
        <taxon>Alveolata</taxon>
        <taxon>Ciliophora</taxon>
        <taxon>Intramacronucleata</taxon>
        <taxon>Oligohymenophorea</taxon>
        <taxon>Peniculida</taxon>
        <taxon>Parameciidae</taxon>
        <taxon>Paramecium</taxon>
    </lineage>
</organism>
<evidence type="ECO:0000313" key="5">
    <source>
        <dbReference type="Proteomes" id="UP000692954"/>
    </source>
</evidence>
<dbReference type="CDD" id="cd05992">
    <property type="entry name" value="PB1"/>
    <property type="match status" value="1"/>
</dbReference>
<feature type="coiled-coil region" evidence="1">
    <location>
        <begin position="150"/>
        <end position="182"/>
    </location>
</feature>
<dbReference type="OrthoDB" id="310424at2759"/>
<feature type="compositionally biased region" description="Basic and acidic residues" evidence="2">
    <location>
        <begin position="330"/>
        <end position="341"/>
    </location>
</feature>
<comment type="caution">
    <text evidence="4">The sequence shown here is derived from an EMBL/GenBank/DDBJ whole genome shotgun (WGS) entry which is preliminary data.</text>
</comment>
<feature type="compositionally biased region" description="Acidic residues" evidence="2">
    <location>
        <begin position="359"/>
        <end position="368"/>
    </location>
</feature>
<dbReference type="Pfam" id="PF00564">
    <property type="entry name" value="PB1"/>
    <property type="match status" value="1"/>
</dbReference>
<proteinExistence type="predicted"/>
<dbReference type="AlphaFoldDB" id="A0A8S1LIE2"/>
<evidence type="ECO:0000313" key="4">
    <source>
        <dbReference type="EMBL" id="CAD8067637.1"/>
    </source>
</evidence>
<evidence type="ECO:0000259" key="3">
    <source>
        <dbReference type="PROSITE" id="PS51745"/>
    </source>
</evidence>